<dbReference type="CDD" id="cd12148">
    <property type="entry name" value="fungal_TF_MHR"/>
    <property type="match status" value="1"/>
</dbReference>
<evidence type="ECO:0000256" key="4">
    <source>
        <dbReference type="ARBA" id="ARBA00023242"/>
    </source>
</evidence>
<dbReference type="GO" id="GO:0005634">
    <property type="term" value="C:nucleus"/>
    <property type="evidence" value="ECO:0007669"/>
    <property type="project" value="TreeGrafter"/>
</dbReference>
<feature type="region of interest" description="Disordered" evidence="5">
    <location>
        <begin position="1"/>
        <end position="24"/>
    </location>
</feature>
<evidence type="ECO:0000259" key="6">
    <source>
        <dbReference type="PROSITE" id="PS50048"/>
    </source>
</evidence>
<dbReference type="InterPro" id="IPR001138">
    <property type="entry name" value="Zn2Cys6_DnaBD"/>
</dbReference>
<feature type="compositionally biased region" description="Polar residues" evidence="5">
    <location>
        <begin position="738"/>
        <end position="754"/>
    </location>
</feature>
<reference evidence="7 8" key="1">
    <citation type="journal article" date="2017" name="Genome Announc.">
        <title>Genome sequence of the saprophytic ascomycete Epicoccum nigrum ICMP 19927 strain isolated from New Zealand.</title>
        <authorList>
            <person name="Fokin M."/>
            <person name="Fleetwood D."/>
            <person name="Weir B.S."/>
            <person name="Villas-Boas S.G."/>
        </authorList>
    </citation>
    <scope>NUCLEOTIDE SEQUENCE [LARGE SCALE GENOMIC DNA]</scope>
    <source>
        <strain evidence="7 8">ICMP 19927</strain>
    </source>
</reference>
<keyword evidence="2" id="KW-0805">Transcription regulation</keyword>
<dbReference type="SUPFAM" id="SSF57701">
    <property type="entry name" value="Zn2/Cys6 DNA-binding domain"/>
    <property type="match status" value="1"/>
</dbReference>
<dbReference type="SMART" id="SM00066">
    <property type="entry name" value="GAL4"/>
    <property type="match status" value="1"/>
</dbReference>
<dbReference type="InterPro" id="IPR036864">
    <property type="entry name" value="Zn2-C6_fun-type_DNA-bd_sf"/>
</dbReference>
<evidence type="ECO:0000256" key="5">
    <source>
        <dbReference type="SAM" id="MobiDB-lite"/>
    </source>
</evidence>
<dbReference type="AlphaFoldDB" id="A0A1Y2LX77"/>
<organism evidence="7 8">
    <name type="scientific">Epicoccum nigrum</name>
    <name type="common">Soil fungus</name>
    <name type="synonym">Epicoccum purpurascens</name>
    <dbReference type="NCBI Taxonomy" id="105696"/>
    <lineage>
        <taxon>Eukaryota</taxon>
        <taxon>Fungi</taxon>
        <taxon>Dikarya</taxon>
        <taxon>Ascomycota</taxon>
        <taxon>Pezizomycotina</taxon>
        <taxon>Dothideomycetes</taxon>
        <taxon>Pleosporomycetidae</taxon>
        <taxon>Pleosporales</taxon>
        <taxon>Pleosporineae</taxon>
        <taxon>Didymellaceae</taxon>
        <taxon>Epicoccum</taxon>
    </lineage>
</organism>
<dbReference type="Pfam" id="PF04082">
    <property type="entry name" value="Fungal_trans"/>
    <property type="match status" value="1"/>
</dbReference>
<dbReference type="GO" id="GO:0000981">
    <property type="term" value="F:DNA-binding transcription factor activity, RNA polymerase II-specific"/>
    <property type="evidence" value="ECO:0007669"/>
    <property type="project" value="InterPro"/>
</dbReference>
<dbReference type="GO" id="GO:0008270">
    <property type="term" value="F:zinc ion binding"/>
    <property type="evidence" value="ECO:0007669"/>
    <property type="project" value="InterPro"/>
</dbReference>
<keyword evidence="1" id="KW-0479">Metal-binding</keyword>
<evidence type="ECO:0000256" key="2">
    <source>
        <dbReference type="ARBA" id="ARBA00023015"/>
    </source>
</evidence>
<keyword evidence="4" id="KW-0539">Nucleus</keyword>
<dbReference type="SMART" id="SM00906">
    <property type="entry name" value="Fungal_trans"/>
    <property type="match status" value="1"/>
</dbReference>
<feature type="compositionally biased region" description="Basic and acidic residues" evidence="5">
    <location>
        <begin position="755"/>
        <end position="770"/>
    </location>
</feature>
<dbReference type="GO" id="GO:0006351">
    <property type="term" value="P:DNA-templated transcription"/>
    <property type="evidence" value="ECO:0007669"/>
    <property type="project" value="InterPro"/>
</dbReference>
<dbReference type="InterPro" id="IPR007219">
    <property type="entry name" value="XnlR_reg_dom"/>
</dbReference>
<dbReference type="InterPro" id="IPR051127">
    <property type="entry name" value="Fungal_SecMet_Regulators"/>
</dbReference>
<dbReference type="GO" id="GO:0000978">
    <property type="term" value="F:RNA polymerase II cis-regulatory region sequence-specific DNA binding"/>
    <property type="evidence" value="ECO:0007669"/>
    <property type="project" value="TreeGrafter"/>
</dbReference>
<gene>
    <name evidence="7" type="ORF">B5807_07937</name>
</gene>
<dbReference type="CDD" id="cd00067">
    <property type="entry name" value="GAL4"/>
    <property type="match status" value="1"/>
</dbReference>
<feature type="region of interest" description="Disordered" evidence="5">
    <location>
        <begin position="161"/>
        <end position="196"/>
    </location>
</feature>
<feature type="domain" description="Zn(2)-C6 fungal-type" evidence="6">
    <location>
        <begin position="28"/>
        <end position="57"/>
    </location>
</feature>
<evidence type="ECO:0000313" key="8">
    <source>
        <dbReference type="Proteomes" id="UP000193240"/>
    </source>
</evidence>
<dbReference type="Gene3D" id="4.10.240.10">
    <property type="entry name" value="Zn(2)-C6 fungal-type DNA-binding domain"/>
    <property type="match status" value="1"/>
</dbReference>
<dbReference type="PROSITE" id="PS50048">
    <property type="entry name" value="ZN2_CY6_FUNGAL_2"/>
    <property type="match status" value="1"/>
</dbReference>
<evidence type="ECO:0000313" key="7">
    <source>
        <dbReference type="EMBL" id="OSS48496.1"/>
    </source>
</evidence>
<name>A0A1Y2LX77_EPING</name>
<feature type="region of interest" description="Disordered" evidence="5">
    <location>
        <begin position="738"/>
        <end position="775"/>
    </location>
</feature>
<dbReference type="STRING" id="105696.A0A1Y2LX77"/>
<dbReference type="Proteomes" id="UP000193240">
    <property type="component" value="Unassembled WGS sequence"/>
</dbReference>
<sequence length="848" mass="95205">MAQPDQDQSHPANATPRARRNLPRVSHACQRCRAKKAKCDQQQPCLNCVKHDVDCEYGIRKRSGRKKQQAYSGTARTPDALPNPAFNYTSYIRPNNNELREHTCATTLPDFAPRTSSANGLDVVGDINQRTQGTEFYGTSSNFVLLNQLFAFARQHDPSRYVGSEGHQSTTHLFPMSNDRHEELPTPSGNRVPNSDEHNVPTGLTALSQDRVSIINLLSNEEVLSPPSRLKTPTQIVEDPVVDDSENAVRVVPNFGHLTEEGSGSGLITRESPFALPRSTQPESTANAITPANISTDYNNVVDAVSSQQATRVRLEQTYIHIFFNNLQYLHPMLDPAEFKERCEREVWITLTYTERRKVSRHFFALYNIVVAVGALIAGKSTLDDLGRDMQLRIAKLMAPEAPEQRISCQTISRIYFRKSKDQLGDTSAVCSLESAQTLLLMSLYCQNSHMPHRCYMYCGQAVRTALAIGLANESTSMSTPDRKAARRTWWCIYSHEIDMSCSSGRRDSLRKPQNYQIPLPLIRDPTIGTVEALETEDTSVAMINEMVRFAAILRRISKELYHDAKGLTLREKSIIAKELDGLLNDWKCHLPEWLDFGRLSFREEEWAGKQKLVLQLRYLNARILAHRLFLAPSMNNGQLDVSDHVTLCLEAARDTIRVLYDAYAHRHYFRTWWYNSTYTLYAGMIVLYVVMLRATALSSEELLSDVAKAQSVLQSMQEATVALRSAELLREGLEIARSSSQHDPSVSNPPTESSTDRPTDGLQGRRDINDLGINRNRSIPQNTFVANGYGTDPGPLFASLIDPGLLQDFTTGLNPFADMDTSAFLFDGLYNDGQGFDSTSPLWNGVQ</sequence>
<keyword evidence="8" id="KW-1185">Reference proteome</keyword>
<dbReference type="PANTHER" id="PTHR47424:SF15">
    <property type="entry name" value="ZN(II)2CYS6 TRANSCRIPTION FACTOR (EUROFUNG)"/>
    <property type="match status" value="1"/>
</dbReference>
<dbReference type="EMBL" id="KZ107846">
    <property type="protein sequence ID" value="OSS48496.1"/>
    <property type="molecule type" value="Genomic_DNA"/>
</dbReference>
<dbReference type="PROSITE" id="PS00463">
    <property type="entry name" value="ZN2_CY6_FUNGAL_1"/>
    <property type="match status" value="1"/>
</dbReference>
<accession>A0A1Y2LX77</accession>
<evidence type="ECO:0000256" key="3">
    <source>
        <dbReference type="ARBA" id="ARBA00023163"/>
    </source>
</evidence>
<protein>
    <recommendedName>
        <fullName evidence="6">Zn(2)-C6 fungal-type domain-containing protein</fullName>
    </recommendedName>
</protein>
<dbReference type="PANTHER" id="PTHR47424">
    <property type="entry name" value="REGULATORY PROTEIN GAL4"/>
    <property type="match status" value="1"/>
</dbReference>
<proteinExistence type="predicted"/>
<dbReference type="InParanoid" id="A0A1Y2LX77"/>
<keyword evidence="3" id="KW-0804">Transcription</keyword>
<feature type="compositionally biased region" description="Polar residues" evidence="5">
    <location>
        <begin position="1"/>
        <end position="12"/>
    </location>
</feature>
<evidence type="ECO:0000256" key="1">
    <source>
        <dbReference type="ARBA" id="ARBA00022723"/>
    </source>
</evidence>
<dbReference type="GO" id="GO:0000435">
    <property type="term" value="P:positive regulation of transcription from RNA polymerase II promoter by galactose"/>
    <property type="evidence" value="ECO:0007669"/>
    <property type="project" value="TreeGrafter"/>
</dbReference>
<dbReference type="Pfam" id="PF00172">
    <property type="entry name" value="Zn_clus"/>
    <property type="match status" value="1"/>
</dbReference>
<dbReference type="OMA" id="KHYIHPM"/>